<dbReference type="AlphaFoldDB" id="A0A9Q8U0L7"/>
<name>A0A9Q8U0L7_9GAMM</name>
<reference evidence="2" key="1">
    <citation type="submission" date="2022-05" db="EMBL/GenBank/DDBJ databases">
        <title>Single-amplified genomics reveal most streamlined microbe among free-living bacteria.</title>
        <authorList>
            <person name="Roda-Garcia J."/>
            <person name="Haro-Moreno J.M."/>
            <person name="Rodriguez-Valera F."/>
            <person name="Almagro-Moreno S."/>
            <person name="Lopez-Perez M."/>
        </authorList>
    </citation>
    <scope>NUCLEOTIDE SEQUENCE</scope>
    <source>
        <strain evidence="2">TMED112-D2-2</strain>
    </source>
</reference>
<evidence type="ECO:0000313" key="2">
    <source>
        <dbReference type="EMBL" id="URQ63640.1"/>
    </source>
</evidence>
<keyword evidence="1" id="KW-0732">Signal</keyword>
<protein>
    <submittedName>
        <fullName evidence="2">Uncharacterized protein</fullName>
    </submittedName>
</protein>
<proteinExistence type="predicted"/>
<sequence length="93" mass="11049">MKLIKLLFIFLPTYAFADMDRICVLNIETTAAVKQDWTNVFKDRCERNNILFLKAVPYDDHPLWIARLCRFDRNVERSKDSLSCVVYGNNRKF</sequence>
<keyword evidence="3" id="KW-1185">Reference proteome</keyword>
<evidence type="ECO:0000313" key="3">
    <source>
        <dbReference type="Proteomes" id="UP001056381"/>
    </source>
</evidence>
<dbReference type="EMBL" id="CP097966">
    <property type="protein sequence ID" value="URQ63640.1"/>
    <property type="molecule type" value="Genomic_DNA"/>
</dbReference>
<feature type="chain" id="PRO_5040319404" evidence="1">
    <location>
        <begin position="18"/>
        <end position="93"/>
    </location>
</feature>
<feature type="signal peptide" evidence="1">
    <location>
        <begin position="1"/>
        <end position="17"/>
    </location>
</feature>
<organism evidence="2 3">
    <name type="scientific">SAR86 cluster bacterium</name>
    <dbReference type="NCBI Taxonomy" id="2030880"/>
    <lineage>
        <taxon>Bacteria</taxon>
        <taxon>Pseudomonadati</taxon>
        <taxon>Pseudomonadota</taxon>
        <taxon>Gammaproteobacteria</taxon>
        <taxon>SAR86 cluster</taxon>
    </lineage>
</organism>
<dbReference type="Proteomes" id="UP001056381">
    <property type="component" value="Chromosome"/>
</dbReference>
<gene>
    <name evidence="2" type="ORF">M9B40_02435</name>
</gene>
<evidence type="ECO:0000256" key="1">
    <source>
        <dbReference type="SAM" id="SignalP"/>
    </source>
</evidence>
<accession>A0A9Q8U0L7</accession>